<feature type="compositionally biased region" description="Basic and acidic residues" evidence="1">
    <location>
        <begin position="79"/>
        <end position="94"/>
    </location>
</feature>
<organism evidence="2 3">
    <name type="scientific">Actinoplanes cyaneus</name>
    <dbReference type="NCBI Taxonomy" id="52696"/>
    <lineage>
        <taxon>Bacteria</taxon>
        <taxon>Bacillati</taxon>
        <taxon>Actinomycetota</taxon>
        <taxon>Actinomycetes</taxon>
        <taxon>Micromonosporales</taxon>
        <taxon>Micromonosporaceae</taxon>
        <taxon>Actinoplanes</taxon>
    </lineage>
</organism>
<dbReference type="Proteomes" id="UP000619479">
    <property type="component" value="Unassembled WGS sequence"/>
</dbReference>
<dbReference type="SUPFAM" id="SSF140453">
    <property type="entry name" value="EsxAB dimer-like"/>
    <property type="match status" value="1"/>
</dbReference>
<dbReference type="InterPro" id="IPR036689">
    <property type="entry name" value="ESAT-6-like_sf"/>
</dbReference>
<protein>
    <submittedName>
        <fullName evidence="2">Uncharacterized protein</fullName>
    </submittedName>
</protein>
<accession>A0A919M2S3</accession>
<evidence type="ECO:0000313" key="3">
    <source>
        <dbReference type="Proteomes" id="UP000619479"/>
    </source>
</evidence>
<reference evidence="2" key="1">
    <citation type="submission" date="2021-01" db="EMBL/GenBank/DDBJ databases">
        <title>Whole genome shotgun sequence of Actinoplanes cyaneus NBRC 14990.</title>
        <authorList>
            <person name="Komaki H."/>
            <person name="Tamura T."/>
        </authorList>
    </citation>
    <scope>NUCLEOTIDE SEQUENCE</scope>
    <source>
        <strain evidence="2">NBRC 14990</strain>
    </source>
</reference>
<comment type="caution">
    <text evidence="2">The sequence shown here is derived from an EMBL/GenBank/DDBJ whole genome shotgun (WGS) entry which is preliminary data.</text>
</comment>
<feature type="compositionally biased region" description="Low complexity" evidence="1">
    <location>
        <begin position="97"/>
        <end position="143"/>
    </location>
</feature>
<sequence length="174" mass="17414">MLKVDADALHAIGAEVTAVAGRLRKLPDTGLSPTASPGSAAAAARTAERAWHTRLQHLACEVAAFGTTLTDAAARYARADDANADDLRSGERPSRTPRPGTTTPAQPGTTTPGQPGTTTPAQPGTTTPGQPGTTTPAASPGAADAASRLAQAEPYVAALTGMAFGQALIPEPPS</sequence>
<feature type="region of interest" description="Disordered" evidence="1">
    <location>
        <begin position="79"/>
        <end position="148"/>
    </location>
</feature>
<dbReference type="RefSeq" id="WP_203739192.1">
    <property type="nucleotide sequence ID" value="NZ_BAAAUC010000027.1"/>
</dbReference>
<dbReference type="AlphaFoldDB" id="A0A919M2S3"/>
<proteinExistence type="predicted"/>
<keyword evidence="3" id="KW-1185">Reference proteome</keyword>
<evidence type="ECO:0000256" key="1">
    <source>
        <dbReference type="SAM" id="MobiDB-lite"/>
    </source>
</evidence>
<dbReference type="EMBL" id="BOMH01000013">
    <property type="protein sequence ID" value="GID63757.1"/>
    <property type="molecule type" value="Genomic_DNA"/>
</dbReference>
<name>A0A919M2S3_9ACTN</name>
<gene>
    <name evidence="2" type="ORF">Acy02nite_16380</name>
</gene>
<evidence type="ECO:0000313" key="2">
    <source>
        <dbReference type="EMBL" id="GID63757.1"/>
    </source>
</evidence>